<dbReference type="GO" id="GO:0031982">
    <property type="term" value="C:vesicle"/>
    <property type="evidence" value="ECO:0007669"/>
    <property type="project" value="TreeGrafter"/>
</dbReference>
<accession>A0A8C3FSW5</accession>
<dbReference type="Pfam" id="PF08416">
    <property type="entry name" value="PTB"/>
    <property type="match status" value="1"/>
</dbReference>
<evidence type="ECO:0000313" key="2">
    <source>
        <dbReference type="Ensembl" id="ENSCPBP00000013371.1"/>
    </source>
</evidence>
<dbReference type="Proteomes" id="UP000694380">
    <property type="component" value="Unplaced"/>
</dbReference>
<dbReference type="Ensembl" id="ENSCPBT00000015874.1">
    <property type="protein sequence ID" value="ENSCPBP00000013371.1"/>
    <property type="gene ID" value="ENSCPBG00000010015.1"/>
</dbReference>
<feature type="domain" description="PTB" evidence="1">
    <location>
        <begin position="67"/>
        <end position="188"/>
    </location>
</feature>
<dbReference type="GO" id="GO:0035023">
    <property type="term" value="P:regulation of Rho protein signal transduction"/>
    <property type="evidence" value="ECO:0007669"/>
    <property type="project" value="TreeGrafter"/>
</dbReference>
<dbReference type="GO" id="GO:0003779">
    <property type="term" value="F:actin binding"/>
    <property type="evidence" value="ECO:0007669"/>
    <property type="project" value="TreeGrafter"/>
</dbReference>
<dbReference type="InterPro" id="IPR011993">
    <property type="entry name" value="PH-like_dom_sf"/>
</dbReference>
<dbReference type="AlphaFoldDB" id="A0A8C3FSW5"/>
<dbReference type="InterPro" id="IPR033928">
    <property type="entry name" value="EPS8_PTB"/>
</dbReference>
<evidence type="ECO:0000313" key="3">
    <source>
        <dbReference type="Proteomes" id="UP000694380"/>
    </source>
</evidence>
<dbReference type="GO" id="GO:0032587">
    <property type="term" value="C:ruffle membrane"/>
    <property type="evidence" value="ECO:0007669"/>
    <property type="project" value="TreeGrafter"/>
</dbReference>
<organism evidence="2 3">
    <name type="scientific">Chrysemys picta bellii</name>
    <name type="common">Western painted turtle</name>
    <name type="synonym">Emys bellii</name>
    <dbReference type="NCBI Taxonomy" id="8478"/>
    <lineage>
        <taxon>Eukaryota</taxon>
        <taxon>Metazoa</taxon>
        <taxon>Chordata</taxon>
        <taxon>Craniata</taxon>
        <taxon>Vertebrata</taxon>
        <taxon>Euteleostomi</taxon>
        <taxon>Archelosauria</taxon>
        <taxon>Testudinata</taxon>
        <taxon>Testudines</taxon>
        <taxon>Cryptodira</taxon>
        <taxon>Durocryptodira</taxon>
        <taxon>Testudinoidea</taxon>
        <taxon>Emydidae</taxon>
        <taxon>Chrysemys</taxon>
    </lineage>
</organism>
<dbReference type="InterPro" id="IPR013625">
    <property type="entry name" value="PTB"/>
</dbReference>
<proteinExistence type="predicted"/>
<dbReference type="PANTHER" id="PTHR12287:SF22">
    <property type="entry name" value="EPIDERMAL GROWTH FACTOR RECEPTOR KINASE SUBSTRATE 8-LIKE PROTEIN 3"/>
    <property type="match status" value="1"/>
</dbReference>
<dbReference type="InterPro" id="IPR039801">
    <property type="entry name" value="EPS8-like"/>
</dbReference>
<name>A0A8C3FSW5_CHRPI</name>
<dbReference type="Gene3D" id="2.30.29.30">
    <property type="entry name" value="Pleckstrin-homology domain (PH domain)/Phosphotyrosine-binding domain (PTB)"/>
    <property type="match status" value="1"/>
</dbReference>
<keyword evidence="3" id="KW-1185">Reference proteome</keyword>
<evidence type="ECO:0000259" key="1">
    <source>
        <dbReference type="Pfam" id="PF08416"/>
    </source>
</evidence>
<reference evidence="2" key="2">
    <citation type="submission" date="2025-09" db="UniProtKB">
        <authorList>
            <consortium name="Ensembl"/>
        </authorList>
    </citation>
    <scope>IDENTIFICATION</scope>
</reference>
<dbReference type="OMA" id="ITFGCAR"/>
<dbReference type="GO" id="GO:0007266">
    <property type="term" value="P:Rho protein signal transduction"/>
    <property type="evidence" value="ECO:0007669"/>
    <property type="project" value="TreeGrafter"/>
</dbReference>
<protein>
    <recommendedName>
        <fullName evidence="1">PTB domain-containing protein</fullName>
    </recommendedName>
</protein>
<dbReference type="SUPFAM" id="SSF50729">
    <property type="entry name" value="PH domain-like"/>
    <property type="match status" value="1"/>
</dbReference>
<dbReference type="GeneTree" id="ENSGT00940000158169"/>
<dbReference type="PANTHER" id="PTHR12287">
    <property type="entry name" value="EPIDERMAL GROWTH FACTOR RECEPTOR KINASE SUBSTRATE EPS8-RELATED PROTEIN"/>
    <property type="match status" value="1"/>
</dbReference>
<reference evidence="2" key="1">
    <citation type="submission" date="2025-08" db="UniProtKB">
        <authorList>
            <consortium name="Ensembl"/>
        </authorList>
    </citation>
    <scope>IDENTIFICATION</scope>
</reference>
<dbReference type="CDD" id="cd01210">
    <property type="entry name" value="PTB_EPS8"/>
    <property type="match status" value="1"/>
</dbReference>
<dbReference type="GO" id="GO:1900029">
    <property type="term" value="P:positive regulation of ruffle assembly"/>
    <property type="evidence" value="ECO:0007669"/>
    <property type="project" value="TreeGrafter"/>
</dbReference>
<sequence>AAPTLSYHPSRKGPSQHALYHPPPPCSAMSRGALPQVAWCPTRLLSCCRGWGGRRWGGPGHCTLCPQHLLTVHVDSKDIRGVDDCVARLKMMDAQGRVWGQDMILQVRGHELLLSDIETKEELESYPLESVQECAAVLNRCVYNSLLAVTVREQSQHGSSILLFQCEQLGVSSTANLEKAVKEWKGERESQDVLR</sequence>